<proteinExistence type="predicted"/>
<protein>
    <submittedName>
        <fullName evidence="2">Aminoglycoside phosphotransferase</fullName>
    </submittedName>
</protein>
<gene>
    <name evidence="2" type="ORF">BCB44BAC_02303</name>
</gene>
<dbReference type="EMBL" id="FMIK01000028">
    <property type="protein sequence ID" value="SCL94055.1"/>
    <property type="molecule type" value="Genomic_DNA"/>
</dbReference>
<dbReference type="InterPro" id="IPR011009">
    <property type="entry name" value="Kinase-like_dom_sf"/>
</dbReference>
<dbReference type="Proteomes" id="UP000242164">
    <property type="component" value="Unassembled WGS sequence"/>
</dbReference>
<dbReference type="SUPFAM" id="SSF56112">
    <property type="entry name" value="Protein kinase-like (PK-like)"/>
    <property type="match status" value="1"/>
</dbReference>
<feature type="domain" description="Aminoglycoside phosphotransferase" evidence="1">
    <location>
        <begin position="10"/>
        <end position="189"/>
    </location>
</feature>
<dbReference type="InterPro" id="IPR002575">
    <property type="entry name" value="Aminoglycoside_PTrfase"/>
</dbReference>
<dbReference type="Pfam" id="PF01636">
    <property type="entry name" value="APH"/>
    <property type="match status" value="1"/>
</dbReference>
<accession>A0AAX2CHU4</accession>
<organism evidence="2 3">
    <name type="scientific">Bacillus cytotoxicus</name>
    <dbReference type="NCBI Taxonomy" id="580165"/>
    <lineage>
        <taxon>Bacteria</taxon>
        <taxon>Bacillati</taxon>
        <taxon>Bacillota</taxon>
        <taxon>Bacilli</taxon>
        <taxon>Bacillales</taxon>
        <taxon>Bacillaceae</taxon>
        <taxon>Bacillus</taxon>
        <taxon>Bacillus cereus group</taxon>
    </lineage>
</organism>
<sequence>MSRLELLAIPMSKLLHVVNLDSCNQCVQVFEWMEGEDGKDILAKLTKKEQYIAGKRAGEVLKAIHTVKEKNVEESWKTLRWNKYKKYLQALEEYETDFIDIKQVLTFVETHKHLLQDRPVVFLHDDFHPANLMFYRNEFRAVIDFARFDFGDPIHDFYKLPLFTVDTSVPFAVGQIHGYCEGEPPLHFWKLYALYAAMIFPADIVWTHRITPNLVEKMKIRLRRIVEEHNGFTSYIPNWYKPLINIE</sequence>
<evidence type="ECO:0000313" key="3">
    <source>
        <dbReference type="Proteomes" id="UP000242164"/>
    </source>
</evidence>
<dbReference type="AlphaFoldDB" id="A0AAX2CHU4"/>
<dbReference type="PANTHER" id="PTHR41283:SF1">
    <property type="entry name" value="AMINOGLYCOSIDE PHOSPHOTRANSFERASE DOMAIN-CONTAINING PROTEIN"/>
    <property type="match status" value="1"/>
</dbReference>
<evidence type="ECO:0000313" key="2">
    <source>
        <dbReference type="EMBL" id="SCL94055.1"/>
    </source>
</evidence>
<dbReference type="PANTHER" id="PTHR41283">
    <property type="entry name" value="AMINOGLYCOSIDE PHOSPHOTRANSFERASE"/>
    <property type="match status" value="1"/>
</dbReference>
<comment type="caution">
    <text evidence="2">The sequence shown here is derived from an EMBL/GenBank/DDBJ whole genome shotgun (WGS) entry which is preliminary data.</text>
</comment>
<evidence type="ECO:0000259" key="1">
    <source>
        <dbReference type="Pfam" id="PF01636"/>
    </source>
</evidence>
<dbReference type="Gene3D" id="3.90.1200.10">
    <property type="match status" value="1"/>
</dbReference>
<reference evidence="2 3" key="1">
    <citation type="submission" date="2016-08" db="EMBL/GenBank/DDBJ databases">
        <authorList>
            <person name="Loux V."/>
            <person name="Rue O."/>
        </authorList>
    </citation>
    <scope>NUCLEOTIDE SEQUENCE [LARGE SCALE GENOMIC DNA]</scope>
    <source>
        <strain evidence="2 3">AFSSA_08CEB44bac</strain>
    </source>
</reference>
<name>A0AAX2CHU4_9BACI</name>